<evidence type="ECO:0000313" key="3">
    <source>
        <dbReference type="Proteomes" id="UP001595817"/>
    </source>
</evidence>
<feature type="transmembrane region" description="Helical" evidence="1">
    <location>
        <begin position="75"/>
        <end position="98"/>
    </location>
</feature>
<dbReference type="Pfam" id="PF09946">
    <property type="entry name" value="DUF2178"/>
    <property type="match status" value="1"/>
</dbReference>
<evidence type="ECO:0000256" key="1">
    <source>
        <dbReference type="SAM" id="Phobius"/>
    </source>
</evidence>
<reference evidence="3" key="1">
    <citation type="journal article" date="2019" name="Int. J. Syst. Evol. Microbiol.">
        <title>The Global Catalogue of Microorganisms (GCM) 10K type strain sequencing project: providing services to taxonomists for standard genome sequencing and annotation.</title>
        <authorList>
            <consortium name="The Broad Institute Genomics Platform"/>
            <consortium name="The Broad Institute Genome Sequencing Center for Infectious Disease"/>
            <person name="Wu L."/>
            <person name="Ma J."/>
        </authorList>
    </citation>
    <scope>NUCLEOTIDE SEQUENCE [LARGE SCALE GENOMIC DNA]</scope>
    <source>
        <strain evidence="3">CCUG 59778</strain>
    </source>
</reference>
<keyword evidence="3" id="KW-1185">Reference proteome</keyword>
<gene>
    <name evidence="2" type="ORF">ACFOZY_14080</name>
</gene>
<name>A0ABV8X705_9LACT</name>
<comment type="caution">
    <text evidence="2">The sequence shown here is derived from an EMBL/GenBank/DDBJ whole genome shotgun (WGS) entry which is preliminary data.</text>
</comment>
<keyword evidence="1" id="KW-1133">Transmembrane helix</keyword>
<feature type="transmembrane region" description="Helical" evidence="1">
    <location>
        <begin position="6"/>
        <end position="26"/>
    </location>
</feature>
<keyword evidence="1" id="KW-0472">Membrane</keyword>
<dbReference type="EMBL" id="JBHSEC010000020">
    <property type="protein sequence ID" value="MFC4411551.1"/>
    <property type="molecule type" value="Genomic_DNA"/>
</dbReference>
<proteinExistence type="predicted"/>
<sequence>MEDFNWLAGLSGLVTGVLVASLVMYINYRIGKKQRRYDERYEQIHNWGKAIAWSVTVLALVIGWGVIIVVEGASLAFFILSGIYVISMVAYAIGAAYASTKY</sequence>
<organism evidence="2 3">
    <name type="scientific">Chungangia koreensis</name>
    <dbReference type="NCBI Taxonomy" id="752657"/>
    <lineage>
        <taxon>Bacteria</taxon>
        <taxon>Bacillati</taxon>
        <taxon>Bacillota</taxon>
        <taxon>Bacilli</taxon>
        <taxon>Lactobacillales</taxon>
        <taxon>Chungangia</taxon>
    </lineage>
</organism>
<keyword evidence="1" id="KW-0812">Transmembrane</keyword>
<accession>A0ABV8X705</accession>
<dbReference type="Proteomes" id="UP001595817">
    <property type="component" value="Unassembled WGS sequence"/>
</dbReference>
<evidence type="ECO:0000313" key="2">
    <source>
        <dbReference type="EMBL" id="MFC4411551.1"/>
    </source>
</evidence>
<dbReference type="InterPro" id="IPR019235">
    <property type="entry name" value="DUF2178_TM"/>
</dbReference>
<dbReference type="RefSeq" id="WP_378156616.1">
    <property type="nucleotide sequence ID" value="NZ_JBHSEC010000020.1"/>
</dbReference>
<protein>
    <submittedName>
        <fullName evidence="2">DUF3796 domain-containing protein</fullName>
    </submittedName>
</protein>
<feature type="transmembrane region" description="Helical" evidence="1">
    <location>
        <begin position="47"/>
        <end position="69"/>
    </location>
</feature>